<feature type="region of interest" description="Disordered" evidence="2">
    <location>
        <begin position="348"/>
        <end position="437"/>
    </location>
</feature>
<evidence type="ECO:0000256" key="1">
    <source>
        <dbReference type="SAM" id="Coils"/>
    </source>
</evidence>
<evidence type="ECO:0000256" key="2">
    <source>
        <dbReference type="SAM" id="MobiDB-lite"/>
    </source>
</evidence>
<feature type="compositionally biased region" description="Basic and acidic residues" evidence="2">
    <location>
        <begin position="554"/>
        <end position="576"/>
    </location>
</feature>
<dbReference type="EMBL" id="CDMZ01000628">
    <property type="protein sequence ID" value="CEM18274.1"/>
    <property type="molecule type" value="Genomic_DNA"/>
</dbReference>
<reference evidence="3" key="1">
    <citation type="submission" date="2014-11" db="EMBL/GenBank/DDBJ databases">
        <authorList>
            <person name="Otto D Thomas"/>
            <person name="Naeem Raeece"/>
        </authorList>
    </citation>
    <scope>NUCLEOTIDE SEQUENCE</scope>
</reference>
<organism evidence="3">
    <name type="scientific">Chromera velia CCMP2878</name>
    <dbReference type="NCBI Taxonomy" id="1169474"/>
    <lineage>
        <taxon>Eukaryota</taxon>
        <taxon>Sar</taxon>
        <taxon>Alveolata</taxon>
        <taxon>Colpodellida</taxon>
        <taxon>Chromeraceae</taxon>
        <taxon>Chromera</taxon>
    </lineage>
</organism>
<dbReference type="VEuPathDB" id="CryptoDB:Cvel_3738"/>
<feature type="region of interest" description="Disordered" evidence="2">
    <location>
        <begin position="217"/>
        <end position="257"/>
    </location>
</feature>
<feature type="compositionally biased region" description="Acidic residues" evidence="2">
    <location>
        <begin position="486"/>
        <end position="498"/>
    </location>
</feature>
<feature type="compositionally biased region" description="Low complexity" evidence="2">
    <location>
        <begin position="449"/>
        <end position="458"/>
    </location>
</feature>
<feature type="compositionally biased region" description="Gly residues" evidence="2">
    <location>
        <begin position="382"/>
        <end position="398"/>
    </location>
</feature>
<dbReference type="PANTHER" id="PTHR23159:SF31">
    <property type="entry name" value="CENTROSOME-ASSOCIATED PROTEIN CEP250 ISOFORM X1"/>
    <property type="match status" value="1"/>
</dbReference>
<feature type="coiled-coil region" evidence="1">
    <location>
        <begin position="703"/>
        <end position="747"/>
    </location>
</feature>
<dbReference type="PANTHER" id="PTHR23159">
    <property type="entry name" value="CENTROSOMAL PROTEIN 2"/>
    <property type="match status" value="1"/>
</dbReference>
<evidence type="ECO:0000313" key="3">
    <source>
        <dbReference type="EMBL" id="CEM18274.1"/>
    </source>
</evidence>
<name>A0A0G4FTQ5_9ALVE</name>
<gene>
    <name evidence="3" type="ORF">Cvel_3738</name>
</gene>
<feature type="region of interest" description="Disordered" evidence="2">
    <location>
        <begin position="449"/>
        <end position="503"/>
    </location>
</feature>
<feature type="region of interest" description="Disordered" evidence="2">
    <location>
        <begin position="527"/>
        <end position="576"/>
    </location>
</feature>
<sequence>MMNKYQKVNNDIKAVTSEGAGILGNLHQARGRFHTLASDQGAADGGFSPGELSGLNDRLGEWTHSIGELSQNLEAQKKLTKHIGVSFGVEESARQARTADAQKVFSAIVEALKADIRYTFQELQDFADLPVGLGEQCHTRLGYPCGTSGDGLEEDQHAVAPFRALAVLYQKAVLDHDVGVPREFSEKSVAEAWETIVGHELKEEVVPDRRVAAVPRLGDAGPFSPQIPQRAEGPTSTKTRGRGPLDESGFPGMAPIRHGPLVTRMTEIGREVKDLDRRIRQLKMGEQMFVLRKDQEILEDPAMALRTAAACAPGVWIGPGTSGVGGAGGGVGAPSPSMRIARRGSVQGADTHAQGSMQMHMPPGASTMGGGDPTRTLHPGAMDGGGLGGRTAGALGGGPGPPVVAAVGGVSQLPLRSSQQTQPGGAGRPPGVSGRVPGLMVSSAAAADGAAGPSHAVSGVGGGGRSGTGKFHWGGVDDGSDRDYRDGDEEGGQEDEDSNVLIVKPADLRSELFKMWKRAQTLESQLQTAKAAKHTPQSESLQALQARMGQMRDQQAKVLREKSEVESKMQQLQHERNELHAKVRELSERLAKATGAQAPKIETLEEALTRTQGALEVMKADADLLAGMFRFQVEKEKEKDKQRLQVEEALKEQKKLVNVHDQKAALLKEELDRKTQVICRLMAARQTLLERIAETDASLEIAVKDRESALEDAEEKKEVARQKEREAAAHQADLRRAFLRIDELEQQKRFLLHHFKEKTGTSCVAILETFSKEGDAKQLDVLDDLQPTLAISTKTELKAEAKKMSSDAHGTPEGECLVCFDDLSEENYVEYRTTPESAWFPGKFCEACLGQLMDTQFDKFCNDLSKTTCAREQRVLLERGPPINVFDKNAFPEAGDAEVHSLWFASDKEIHSAKLKGSLEGEARMKYWEDQKKFQIKDEKDEDEEGGGKK</sequence>
<dbReference type="AlphaFoldDB" id="A0A0G4FTQ5"/>
<protein>
    <submittedName>
        <fullName evidence="3">Uncharacterized protein</fullName>
    </submittedName>
</protein>
<accession>A0A0G4FTQ5</accession>
<proteinExistence type="predicted"/>
<keyword evidence="1" id="KW-0175">Coiled coil</keyword>